<proteinExistence type="predicted"/>
<sequence length="309" mass="34396">MHITCIFANILHPLTRVYASRNSKNRSKNRRNKCEEVSNAGVFVNSGFGEKREWPMRYSCAVVGVATFGSSPIDLGRSAYFGMFVRLHNTRRVHSGELNLFSIPLTWNSDWKKFTQTKFVFELTGYSTIRIGIGERFLALRLFVSQLHESWFYCCCRQLGHPRSPRNLENTVKEWSFSRAIVATDDLTTRHLIISIDFTRDRSYESTLEANGPKGSLPHCGQGIKLNLRWAYMVAPSRNTLASGERPVPQRSGSNSNVGVGKSIQILSSAAYALLPREGLALSDENQDCSSLGSGLPSEATGVAPSVLP</sequence>
<dbReference type="EMBL" id="LN902844">
    <property type="protein sequence ID" value="CUT98699.1"/>
    <property type="molecule type" value="Genomic_DNA"/>
</dbReference>
<dbReference type="AlphaFoldDB" id="A0A0S4MIV3"/>
<dbReference type="OrthoDB" id="10655182at2759"/>
<dbReference type="GO" id="GO:0016787">
    <property type="term" value="F:hydrolase activity"/>
    <property type="evidence" value="ECO:0007669"/>
    <property type="project" value="UniProtKB-KW"/>
</dbReference>
<keyword evidence="2" id="KW-0378">Hydrolase</keyword>
<protein>
    <submittedName>
        <fullName evidence="2">Family 51 glycoside hydrolase</fullName>
    </submittedName>
</protein>
<evidence type="ECO:0000313" key="2">
    <source>
        <dbReference type="EMBL" id="CUT98699.1"/>
    </source>
</evidence>
<evidence type="ECO:0000313" key="3">
    <source>
        <dbReference type="Proteomes" id="UP000017246"/>
    </source>
</evidence>
<organism evidence="2 3">
    <name type="scientific">Echinococcus multilocularis</name>
    <name type="common">Fox tapeworm</name>
    <dbReference type="NCBI Taxonomy" id="6211"/>
    <lineage>
        <taxon>Eukaryota</taxon>
        <taxon>Metazoa</taxon>
        <taxon>Spiralia</taxon>
        <taxon>Lophotrochozoa</taxon>
        <taxon>Platyhelminthes</taxon>
        <taxon>Cestoda</taxon>
        <taxon>Eucestoda</taxon>
        <taxon>Cyclophyllidea</taxon>
        <taxon>Taeniidae</taxon>
        <taxon>Echinococcus</taxon>
    </lineage>
</organism>
<feature type="region of interest" description="Disordered" evidence="1">
    <location>
        <begin position="284"/>
        <end position="309"/>
    </location>
</feature>
<keyword evidence="3" id="KW-1185">Reference proteome</keyword>
<accession>A0A0S4MIV3</accession>
<dbReference type="Proteomes" id="UP000017246">
    <property type="component" value="Unassembled WGS sequence"/>
</dbReference>
<name>A0A0S4MIV3_ECHMU</name>
<reference evidence="2" key="2">
    <citation type="submission" date="2015-11" db="EMBL/GenBank/DDBJ databases">
        <authorList>
            <person name="Zhang Y."/>
            <person name="Guo Z."/>
        </authorList>
    </citation>
    <scope>NUCLEOTIDE SEQUENCE</scope>
</reference>
<evidence type="ECO:0000256" key="1">
    <source>
        <dbReference type="SAM" id="MobiDB-lite"/>
    </source>
</evidence>
<reference evidence="2" key="1">
    <citation type="journal article" date="2013" name="Nature">
        <title>The genomes of four tapeworm species reveal adaptations to parasitism.</title>
        <authorList>
            <person name="Tsai I.J."/>
            <person name="Zarowiecki M."/>
            <person name="Holroyd N."/>
            <person name="Garciarrubio A."/>
            <person name="Sanchez-Flores A."/>
            <person name="Brooks K.L."/>
            <person name="Tracey A."/>
            <person name="Bobes R.J."/>
            <person name="Fragoso G."/>
            <person name="Sciutto E."/>
            <person name="Aslett M."/>
            <person name="Beasley H."/>
            <person name="Bennett H.M."/>
            <person name="Cai J."/>
            <person name="Camicia F."/>
            <person name="Clark R."/>
            <person name="Cucher M."/>
            <person name="De Silva N."/>
            <person name="Day T.A."/>
            <person name="Deplazes P."/>
            <person name="Estrada K."/>
            <person name="Fernandez C."/>
            <person name="Holland P.W."/>
            <person name="Hou J."/>
            <person name="Hu S."/>
            <person name="Huckvale T."/>
            <person name="Hung S.S."/>
            <person name="Kamenetzky L."/>
            <person name="Keane J.A."/>
            <person name="Kiss F."/>
            <person name="Koziol U."/>
            <person name="Lambert O."/>
            <person name="Liu K."/>
            <person name="Luo X."/>
            <person name="Luo Y."/>
            <person name="Macchiaroli N."/>
            <person name="Nichol S."/>
            <person name="Paps J."/>
            <person name="Parkinson J."/>
            <person name="Pouchkina-Stantcheva N."/>
            <person name="Riddiford N."/>
            <person name="Rosenzvit M."/>
            <person name="Salinas G."/>
            <person name="Wasmuth J.D."/>
            <person name="Zamanian M."/>
            <person name="Zheng Y."/>
            <person name="Cai X."/>
            <person name="Soberon X."/>
            <person name="Olson P.D."/>
            <person name="Laclette J.P."/>
            <person name="Brehm K."/>
            <person name="Berriman M."/>
            <person name="Garciarrubio A."/>
            <person name="Bobes R.J."/>
            <person name="Fragoso G."/>
            <person name="Sanchez-Flores A."/>
            <person name="Estrada K."/>
            <person name="Cevallos M.A."/>
            <person name="Morett E."/>
            <person name="Gonzalez V."/>
            <person name="Portillo T."/>
            <person name="Ochoa-Leyva A."/>
            <person name="Jose M.V."/>
            <person name="Sciutto E."/>
            <person name="Landa A."/>
            <person name="Jimenez L."/>
            <person name="Valdes V."/>
            <person name="Carrero J.C."/>
            <person name="Larralde C."/>
            <person name="Morales-Montor J."/>
            <person name="Limon-Lason J."/>
            <person name="Soberon X."/>
            <person name="Laclette J.P."/>
        </authorList>
    </citation>
    <scope>NUCLEOTIDE SEQUENCE [LARGE SCALE GENOMIC DNA]</scope>
</reference>